<evidence type="ECO:0000256" key="1">
    <source>
        <dbReference type="SAM" id="SignalP"/>
    </source>
</evidence>
<dbReference type="RefSeq" id="WP_105354556.1">
    <property type="nucleotide sequence ID" value="NZ_PUIB01000013.1"/>
</dbReference>
<feature type="signal peptide" evidence="1">
    <location>
        <begin position="1"/>
        <end position="29"/>
    </location>
</feature>
<evidence type="ECO:0000313" key="3">
    <source>
        <dbReference type="Proteomes" id="UP000239388"/>
    </source>
</evidence>
<name>A0A2S8FWB2_9BACT</name>
<evidence type="ECO:0000313" key="2">
    <source>
        <dbReference type="EMBL" id="PQO36467.1"/>
    </source>
</evidence>
<gene>
    <name evidence="2" type="ORF">C5Y98_12250</name>
</gene>
<accession>A0A2S8FWB2</accession>
<sequence length="341" mass="37997">MPTSRQILRRQLSCAVCLVSLVLAGTTQAEETTDAANKAELLDKIFDAWTKRQQNTKTLQATWQETIFQAADPAGDEPEQTKSQKLAFTLGPNGETSLISTPLPAAADNANGQVTEVSSFNGQRHFHFTSFVENKKDEGWPIGSVWDTKASDDAHAAQIRPWLLHLRPLGEPAPHLTRDNVKVVATDVDFQGRRCIVLERRDETPRIGVFYVDPQRDYAIIGYHSQVGDRLTLTMTVTPTFDRQLGWRPAQWDCEFANGRFKVSGVLLQCKVNVDLPPETFTPDFPRGTIVFDKDKGLRSLILGEGQRRIITPEESAAGFVYKDLFTTKSGDLAPAKKRGQ</sequence>
<reference evidence="2 3" key="1">
    <citation type="submission" date="2018-02" db="EMBL/GenBank/DDBJ databases">
        <title>Comparative genomes isolates from brazilian mangrove.</title>
        <authorList>
            <person name="Araujo J.E."/>
            <person name="Taketani R.G."/>
            <person name="Silva M.C.P."/>
            <person name="Loureco M.V."/>
            <person name="Andreote F.D."/>
        </authorList>
    </citation>
    <scope>NUCLEOTIDE SEQUENCE [LARGE SCALE GENOMIC DNA]</scope>
    <source>
        <strain evidence="2 3">NAP PRIS-MGV</strain>
    </source>
</reference>
<dbReference type="OrthoDB" id="286750at2"/>
<comment type="caution">
    <text evidence="2">The sequence shown here is derived from an EMBL/GenBank/DDBJ whole genome shotgun (WGS) entry which is preliminary data.</text>
</comment>
<dbReference type="AlphaFoldDB" id="A0A2S8FWB2"/>
<protein>
    <submittedName>
        <fullName evidence="2">Uncharacterized protein</fullName>
    </submittedName>
</protein>
<dbReference type="EMBL" id="PUIB01000013">
    <property type="protein sequence ID" value="PQO36467.1"/>
    <property type="molecule type" value="Genomic_DNA"/>
</dbReference>
<dbReference type="Proteomes" id="UP000239388">
    <property type="component" value="Unassembled WGS sequence"/>
</dbReference>
<feature type="chain" id="PRO_5015517830" evidence="1">
    <location>
        <begin position="30"/>
        <end position="341"/>
    </location>
</feature>
<proteinExistence type="predicted"/>
<organism evidence="2 3">
    <name type="scientific">Blastopirellula marina</name>
    <dbReference type="NCBI Taxonomy" id="124"/>
    <lineage>
        <taxon>Bacteria</taxon>
        <taxon>Pseudomonadati</taxon>
        <taxon>Planctomycetota</taxon>
        <taxon>Planctomycetia</taxon>
        <taxon>Pirellulales</taxon>
        <taxon>Pirellulaceae</taxon>
        <taxon>Blastopirellula</taxon>
    </lineage>
</organism>
<keyword evidence="1" id="KW-0732">Signal</keyword>